<organism evidence="1 2">
    <name type="scientific">Polaribacter vadi</name>
    <dbReference type="NCBI Taxonomy" id="1774273"/>
    <lineage>
        <taxon>Bacteria</taxon>
        <taxon>Pseudomonadati</taxon>
        <taxon>Bacteroidota</taxon>
        <taxon>Flavobacteriia</taxon>
        <taxon>Flavobacteriales</taxon>
        <taxon>Flavobacteriaceae</taxon>
    </lineage>
</organism>
<evidence type="ECO:0000313" key="1">
    <source>
        <dbReference type="EMBL" id="OBY65391.1"/>
    </source>
</evidence>
<dbReference type="AlphaFoldDB" id="A0A1B8U0K2"/>
<dbReference type="STRING" id="1774273.LPB03_01865"/>
<dbReference type="KEGG" id="pob:LPB03_01865"/>
<dbReference type="Proteomes" id="UP000092584">
    <property type="component" value="Unassembled WGS sequence"/>
</dbReference>
<name>A0A1B8U0K2_9FLAO</name>
<dbReference type="OrthoDB" id="6705767at2"/>
<proteinExistence type="predicted"/>
<dbReference type="EMBL" id="LSFM01000018">
    <property type="protein sequence ID" value="OBY65391.1"/>
    <property type="molecule type" value="Genomic_DNA"/>
</dbReference>
<protein>
    <submittedName>
        <fullName evidence="1">Uncharacterized protein</fullName>
    </submittedName>
</protein>
<reference evidence="2" key="1">
    <citation type="submission" date="2016-02" db="EMBL/GenBank/DDBJ databases">
        <authorList>
            <person name="Shin S.-K."/>
            <person name="Yi H."/>
            <person name="Kim E."/>
        </authorList>
    </citation>
    <scope>NUCLEOTIDE SEQUENCE [LARGE SCALE GENOMIC DNA]</scope>
    <source>
        <strain evidence="2">LPB0003</strain>
    </source>
</reference>
<keyword evidence="2" id="KW-1185">Reference proteome</keyword>
<gene>
    <name evidence="1" type="ORF">LPB3_03245</name>
</gene>
<dbReference type="RefSeq" id="WP_065318168.1">
    <property type="nucleotide sequence ID" value="NZ_CP017477.1"/>
</dbReference>
<evidence type="ECO:0000313" key="2">
    <source>
        <dbReference type="Proteomes" id="UP000092584"/>
    </source>
</evidence>
<comment type="caution">
    <text evidence="1">The sequence shown here is derived from an EMBL/GenBank/DDBJ whole genome shotgun (WGS) entry which is preliminary data.</text>
</comment>
<accession>A0A1B8U0K2</accession>
<sequence length="173" mass="20209">MGYNISGIAINKNYENDFESLQNQLGWNLEKVAEIDFETASANWTDDKICNVHFTKTGTLIFIGMENCEQSFNLKNDHVLTFALSETSMVFNINYSEKGVEKRSIIEVNDERVEDSGEALAIEKDSEDTSEIIWNQIEVLLGKRFFDIELEEKATQYRFKPVIDLKKWWKFWK</sequence>